<dbReference type="EMBL" id="CP001699">
    <property type="protein sequence ID" value="ACU62938.1"/>
    <property type="molecule type" value="Genomic_DNA"/>
</dbReference>
<reference evidence="2" key="1">
    <citation type="submission" date="2009-08" db="EMBL/GenBank/DDBJ databases">
        <title>The complete genome of Chitinophaga pinensis DSM 2588.</title>
        <authorList>
            <consortium name="US DOE Joint Genome Institute (JGI-PGF)"/>
            <person name="Lucas S."/>
            <person name="Copeland A."/>
            <person name="Lapidus A."/>
            <person name="Glavina del Rio T."/>
            <person name="Dalin E."/>
            <person name="Tice H."/>
            <person name="Bruce D."/>
            <person name="Goodwin L."/>
            <person name="Pitluck S."/>
            <person name="Kyrpides N."/>
            <person name="Mavromatis K."/>
            <person name="Ivanova N."/>
            <person name="Mikhailova N."/>
            <person name="Sims D."/>
            <person name="Meinche L."/>
            <person name="Brettin T."/>
            <person name="Detter J.C."/>
            <person name="Han C."/>
            <person name="Larimer F."/>
            <person name="Land M."/>
            <person name="Hauser L."/>
            <person name="Markowitz V."/>
            <person name="Cheng J.-F."/>
            <person name="Hugenholtz P."/>
            <person name="Woyke T."/>
            <person name="Wu D."/>
            <person name="Spring S."/>
            <person name="Klenk H.-P."/>
            <person name="Eisen J.A."/>
        </authorList>
    </citation>
    <scope>NUCLEOTIDE SEQUENCE [LARGE SCALE GENOMIC DNA]</scope>
    <source>
        <strain evidence="2">ATCC 43595 / DSM 2588 / LMG 13176 / NBRC 15968 / NCIMB 11800 / UQM 2034</strain>
    </source>
</reference>
<evidence type="ECO:0000313" key="2">
    <source>
        <dbReference type="Proteomes" id="UP000002215"/>
    </source>
</evidence>
<name>A0A979G921_CHIPD</name>
<accession>A0A979G921</accession>
<dbReference type="AlphaFoldDB" id="A0A979G921"/>
<gene>
    <name evidence="1" type="ordered locus">Cpin_5509</name>
</gene>
<dbReference type="KEGG" id="cpi:Cpin_5509"/>
<reference evidence="1 2" key="2">
    <citation type="journal article" date="2010" name="Stand. Genomic Sci.">
        <title>Complete genome sequence of Chitinophaga pinensis type strain (UQM 2034).</title>
        <authorList>
            <person name="Glavina Del Rio T."/>
            <person name="Abt B."/>
            <person name="Spring S."/>
            <person name="Lapidus A."/>
            <person name="Nolan M."/>
            <person name="Tice H."/>
            <person name="Copeland A."/>
            <person name="Cheng J.F."/>
            <person name="Chen F."/>
            <person name="Bruce D."/>
            <person name="Goodwin L."/>
            <person name="Pitluck S."/>
            <person name="Ivanova N."/>
            <person name="Mavromatis K."/>
            <person name="Mikhailova N."/>
            <person name="Pati A."/>
            <person name="Chen A."/>
            <person name="Palaniappan K."/>
            <person name="Land M."/>
            <person name="Hauser L."/>
            <person name="Chang Y.J."/>
            <person name="Jeffries C.D."/>
            <person name="Chain P."/>
            <person name="Saunders E."/>
            <person name="Detter J.C."/>
            <person name="Brettin T."/>
            <person name="Rohde M."/>
            <person name="Goker M."/>
            <person name="Bristow J."/>
            <person name="Eisen J.A."/>
            <person name="Markowitz V."/>
            <person name="Hugenholtz P."/>
            <person name="Kyrpides N.C."/>
            <person name="Klenk H.P."/>
            <person name="Lucas S."/>
        </authorList>
    </citation>
    <scope>NUCLEOTIDE SEQUENCE [LARGE SCALE GENOMIC DNA]</scope>
    <source>
        <strain evidence="2">ATCC 43595 / DSM 2588 / LMG 13176 / NBRC 15968 / NCIMB 11800 / UQM 2034</strain>
    </source>
</reference>
<proteinExistence type="predicted"/>
<organism evidence="1 2">
    <name type="scientific">Chitinophaga pinensis (strain ATCC 43595 / DSM 2588 / LMG 13176 / NBRC 15968 / NCIMB 11800 / UQM 2034)</name>
    <dbReference type="NCBI Taxonomy" id="485918"/>
    <lineage>
        <taxon>Bacteria</taxon>
        <taxon>Pseudomonadati</taxon>
        <taxon>Bacteroidota</taxon>
        <taxon>Chitinophagia</taxon>
        <taxon>Chitinophagales</taxon>
        <taxon>Chitinophagaceae</taxon>
        <taxon>Chitinophaga</taxon>
    </lineage>
</organism>
<evidence type="ECO:0000313" key="1">
    <source>
        <dbReference type="EMBL" id="ACU62938.1"/>
    </source>
</evidence>
<protein>
    <submittedName>
        <fullName evidence="1">Uncharacterized protein</fullName>
    </submittedName>
</protein>
<dbReference type="Proteomes" id="UP000002215">
    <property type="component" value="Chromosome"/>
</dbReference>
<sequence>MEVFIYANVCGKAISSKLPDGENRLVKSYQEDG</sequence>